<dbReference type="RefSeq" id="WP_123845715.1">
    <property type="nucleotide sequence ID" value="NZ_RPDH01000001.1"/>
</dbReference>
<organism evidence="1 2">
    <name type="scientific">Chitinophaga lutea</name>
    <dbReference type="NCBI Taxonomy" id="2488634"/>
    <lineage>
        <taxon>Bacteria</taxon>
        <taxon>Pseudomonadati</taxon>
        <taxon>Bacteroidota</taxon>
        <taxon>Chitinophagia</taxon>
        <taxon>Chitinophagales</taxon>
        <taxon>Chitinophagaceae</taxon>
        <taxon>Chitinophaga</taxon>
    </lineage>
</organism>
<protein>
    <submittedName>
        <fullName evidence="1">Uncharacterized protein</fullName>
    </submittedName>
</protein>
<gene>
    <name evidence="1" type="ORF">EGT74_06600</name>
</gene>
<comment type="caution">
    <text evidence="1">The sequence shown here is derived from an EMBL/GenBank/DDBJ whole genome shotgun (WGS) entry which is preliminary data.</text>
</comment>
<keyword evidence="2" id="KW-1185">Reference proteome</keyword>
<dbReference type="AlphaFoldDB" id="A0A3N4PZ89"/>
<reference evidence="1 2" key="1">
    <citation type="submission" date="2018-11" db="EMBL/GenBank/DDBJ databases">
        <title>Chitinophaga lutea sp.nov., isolate from arsenic contaminated soil.</title>
        <authorList>
            <person name="Zong Y."/>
        </authorList>
    </citation>
    <scope>NUCLEOTIDE SEQUENCE [LARGE SCALE GENOMIC DNA]</scope>
    <source>
        <strain evidence="1 2">ZY74</strain>
    </source>
</reference>
<dbReference type="EMBL" id="RPDH01000001">
    <property type="protein sequence ID" value="RPE13196.1"/>
    <property type="molecule type" value="Genomic_DNA"/>
</dbReference>
<accession>A0A3N4PZ89</accession>
<evidence type="ECO:0000313" key="2">
    <source>
        <dbReference type="Proteomes" id="UP000278351"/>
    </source>
</evidence>
<evidence type="ECO:0000313" key="1">
    <source>
        <dbReference type="EMBL" id="RPE13196.1"/>
    </source>
</evidence>
<name>A0A3N4PZ89_9BACT</name>
<proteinExistence type="predicted"/>
<dbReference type="OrthoDB" id="686915at2"/>
<dbReference type="Proteomes" id="UP000278351">
    <property type="component" value="Unassembled WGS sequence"/>
</dbReference>
<sequence length="147" mass="17070">MNNKLINKTVLPQIYRKLRPHAKRDEGDIDFTHTCHYLDATTIAELVLTWYNLHLETYNIEEDKVIDFLTDASALINNDNPPNTLQFLKWLRHIRNGVDIELLDRERTFIDTEAAAVDYLDSIINAVLWEVVSTHSRYEAASDDLLS</sequence>